<feature type="domain" description="NYN" evidence="1">
    <location>
        <begin position="3"/>
        <end position="138"/>
    </location>
</feature>
<comment type="caution">
    <text evidence="2">The sequence shown here is derived from an EMBL/GenBank/DDBJ whole genome shotgun (WGS) entry which is preliminary data.</text>
</comment>
<protein>
    <recommendedName>
        <fullName evidence="1">NYN domain-containing protein</fullName>
    </recommendedName>
</protein>
<evidence type="ECO:0000313" key="3">
    <source>
        <dbReference type="Proteomes" id="UP000177528"/>
    </source>
</evidence>
<dbReference type="Pfam" id="PF01936">
    <property type="entry name" value="NYN"/>
    <property type="match status" value="1"/>
</dbReference>
<dbReference type="InterPro" id="IPR021139">
    <property type="entry name" value="NYN"/>
</dbReference>
<reference evidence="2 3" key="1">
    <citation type="journal article" date="2016" name="Nat. Commun.">
        <title>Thousands of microbial genomes shed light on interconnected biogeochemical processes in an aquifer system.</title>
        <authorList>
            <person name="Anantharaman K."/>
            <person name="Brown C.T."/>
            <person name="Hug L.A."/>
            <person name="Sharon I."/>
            <person name="Castelle C.J."/>
            <person name="Probst A.J."/>
            <person name="Thomas B.C."/>
            <person name="Singh A."/>
            <person name="Wilkins M.J."/>
            <person name="Karaoz U."/>
            <person name="Brodie E.L."/>
            <person name="Williams K.H."/>
            <person name="Hubbard S.S."/>
            <person name="Banfield J.F."/>
        </authorList>
    </citation>
    <scope>NUCLEOTIDE SEQUENCE [LARGE SCALE GENOMIC DNA]</scope>
</reference>
<dbReference type="CDD" id="cd10911">
    <property type="entry name" value="PIN_LabA"/>
    <property type="match status" value="1"/>
</dbReference>
<accession>A0A1G1X4I9</accession>
<sequence>MYYSARALYSRKVNFKNVLEQAVTGRQPVRAIAYGITTEEAHEGEFHEALGAQGFEVKTKPLQTFIGGQKKGDWDVGIATDILRLEPKIDVAVLVCGDGDFVPMVEFAKEKGLRVEVIGFRESTSKNLIDSADSFFDLSSNPNQFLIKDTPRGRSPQRKVKIIS</sequence>
<dbReference type="PANTHER" id="PTHR35458:SF8">
    <property type="entry name" value="SLR0650 PROTEIN"/>
    <property type="match status" value="1"/>
</dbReference>
<evidence type="ECO:0000259" key="1">
    <source>
        <dbReference type="Pfam" id="PF01936"/>
    </source>
</evidence>
<organism evidence="2 3">
    <name type="scientific">Candidatus Andersenbacteria bacterium RIFCSPHIGHO2_12_FULL_45_11</name>
    <dbReference type="NCBI Taxonomy" id="1797281"/>
    <lineage>
        <taxon>Bacteria</taxon>
        <taxon>Candidatus Anderseniibacteriota</taxon>
    </lineage>
</organism>
<dbReference type="EMBL" id="MHHR01000007">
    <property type="protein sequence ID" value="OGY34932.1"/>
    <property type="molecule type" value="Genomic_DNA"/>
</dbReference>
<dbReference type="PANTHER" id="PTHR35458">
    <property type="entry name" value="SLR0755 PROTEIN"/>
    <property type="match status" value="1"/>
</dbReference>
<dbReference type="Gene3D" id="3.40.50.1010">
    <property type="entry name" value="5'-nuclease"/>
    <property type="match status" value="1"/>
</dbReference>
<name>A0A1G1X4I9_9BACT</name>
<gene>
    <name evidence="2" type="ORF">A3D99_03575</name>
</gene>
<evidence type="ECO:0000313" key="2">
    <source>
        <dbReference type="EMBL" id="OGY34932.1"/>
    </source>
</evidence>
<proteinExistence type="predicted"/>
<dbReference type="AlphaFoldDB" id="A0A1G1X4I9"/>
<dbReference type="Proteomes" id="UP000177528">
    <property type="component" value="Unassembled WGS sequence"/>
</dbReference>
<dbReference type="GO" id="GO:0004540">
    <property type="term" value="F:RNA nuclease activity"/>
    <property type="evidence" value="ECO:0007669"/>
    <property type="project" value="InterPro"/>
</dbReference>
<dbReference type="InterPro" id="IPR047140">
    <property type="entry name" value="LabA"/>
</dbReference>